<dbReference type="AlphaFoldDB" id="A0A1L6TDS0"/>
<dbReference type="InterPro" id="IPR002645">
    <property type="entry name" value="STAS_dom"/>
</dbReference>
<evidence type="ECO:0000313" key="1">
    <source>
        <dbReference type="EMBL" id="ALB23593.1"/>
    </source>
</evidence>
<evidence type="ECO:0000313" key="2">
    <source>
        <dbReference type="Proteomes" id="UP000029558"/>
    </source>
</evidence>
<dbReference type="InterPro" id="IPR036513">
    <property type="entry name" value="STAS_dom_sf"/>
</dbReference>
<dbReference type="OrthoDB" id="5297990at2"/>
<dbReference type="RefSeq" id="WP_017376372.1">
    <property type="nucleotide sequence ID" value="NZ_CP013781.1"/>
</dbReference>
<dbReference type="EMBL" id="CP012508">
    <property type="protein sequence ID" value="ALB23593.1"/>
    <property type="molecule type" value="Genomic_DNA"/>
</dbReference>
<dbReference type="SUPFAM" id="SSF52091">
    <property type="entry name" value="SpoIIaa-like"/>
    <property type="match status" value="1"/>
</dbReference>
<gene>
    <name evidence="1" type="ORF">KU39_2415</name>
</gene>
<dbReference type="PROSITE" id="PS50801">
    <property type="entry name" value="STAS"/>
    <property type="match status" value="1"/>
</dbReference>
<sequence length="115" mass="12482">MVMQQQCFDQAEHQAELAKSESTTGFALKGEISFKTVNGLWQQSLVLFADMSGEAGDDLQVDLAQVTLLDSAGLGLLVAWKKWAQARQLVVCYRAAPTSVKTLAVVNRVSLILAL</sequence>
<organism evidence="1 2">
    <name type="scientific">Piscirickettsia salmonis</name>
    <dbReference type="NCBI Taxonomy" id="1238"/>
    <lineage>
        <taxon>Bacteria</taxon>
        <taxon>Pseudomonadati</taxon>
        <taxon>Pseudomonadota</taxon>
        <taxon>Gammaproteobacteria</taxon>
        <taxon>Thiotrichales</taxon>
        <taxon>Piscirickettsiaceae</taxon>
        <taxon>Piscirickettsia</taxon>
    </lineage>
</organism>
<dbReference type="Pfam" id="PF13466">
    <property type="entry name" value="STAS_2"/>
    <property type="match status" value="1"/>
</dbReference>
<dbReference type="Proteomes" id="UP000029558">
    <property type="component" value="Chromosome"/>
</dbReference>
<dbReference type="CDD" id="cd07043">
    <property type="entry name" value="STAS_anti-anti-sigma_factors"/>
    <property type="match status" value="1"/>
</dbReference>
<reference evidence="1 2" key="1">
    <citation type="journal article" date="2014" name="Genome Announc.">
        <title>Comparative Genome Analysis of Two Isolates of the Fish Pathogen Piscirickettsia salmonis from Different Hosts Reveals Major Differences in Virulence-Associated Secretion Systems.</title>
        <authorList>
            <person name="Bohle H."/>
            <person name="Henriquez P."/>
            <person name="Grothusen H."/>
            <person name="Navas E."/>
            <person name="Sandoval A."/>
            <person name="Bustamante F."/>
            <person name="Bustos P."/>
            <person name="Mancilla M."/>
        </authorList>
    </citation>
    <scope>NUCLEOTIDE SEQUENCE [LARGE SCALE GENOMIC DNA]</scope>
    <source>
        <strain evidence="2">B1-32597</strain>
    </source>
</reference>
<name>A0A1L6TDS0_PISSA</name>
<accession>A0A1L6TDS0</accession>
<protein>
    <submittedName>
        <fullName evidence="1">STAS domain protein</fullName>
    </submittedName>
</protein>
<proteinExistence type="predicted"/>
<dbReference type="Gene3D" id="3.30.750.24">
    <property type="entry name" value="STAS domain"/>
    <property type="match status" value="1"/>
</dbReference>
<dbReference type="InterPro" id="IPR058548">
    <property type="entry name" value="MlaB-like_STAS"/>
</dbReference>